<accession>A0ABP7ZE32</accession>
<name>A0ABP7ZE32_9MICO</name>
<dbReference type="Pfam" id="PF00916">
    <property type="entry name" value="Sulfate_transp"/>
    <property type="match status" value="1"/>
</dbReference>
<feature type="transmembrane region" description="Helical" evidence="5">
    <location>
        <begin position="374"/>
        <end position="402"/>
    </location>
</feature>
<sequence length="543" mass="55468">MALLAGTTRRGWRGEALMGIPLAATSAPVAMAFAQFAGLPPVAGLYALIVPGVVFAVFATTGRLTAAPDAVVVALIAATLTPLAHPATGTYLELAAAQALAAGGAYVLTTIFGLSRLTLLLPRPVLLGVTTAVVLDFLVREIAAMFGIRLATSVTAASADGFLQHAGALIARLGAADVWAIAVAAGSLLILLIGRRIARRLPWELAVALAAYASYRVFDLGARGVTTLGTVARGRPPLGVPDLDAGQWLAVTPGALIIALAALALHQDGDPDYARAGARDSFAYGIASAASGISGGFALGPSPARRARLDELRSNAQLPTLVAAVLVLLLVVFGGDLLGELPSPVLAAIAAVATWPLLRLRDARALWRASKGEFLLALITFAVTLAVGPLWGLAAAAAIGLLKLLRGASVPPIDVLDGDGRAIATLRPGAPPPRPSAPGIVIVRLAAPVDAASAATLARGIRLATAGDSPSIRHLVLDGEAISGIDATGADVLRRVLADVAARGITIDYCRARAVLRVDLEHHGLLGGSRIFRTCREALDELA</sequence>
<dbReference type="InterPro" id="IPR036513">
    <property type="entry name" value="STAS_dom_sf"/>
</dbReference>
<keyword evidence="4 5" id="KW-0472">Membrane</keyword>
<feature type="transmembrane region" description="Helical" evidence="5">
    <location>
        <begin position="91"/>
        <end position="114"/>
    </location>
</feature>
<evidence type="ECO:0000256" key="5">
    <source>
        <dbReference type="SAM" id="Phobius"/>
    </source>
</evidence>
<evidence type="ECO:0000256" key="1">
    <source>
        <dbReference type="ARBA" id="ARBA00004141"/>
    </source>
</evidence>
<feature type="domain" description="STAS" evidence="6">
    <location>
        <begin position="430"/>
        <end position="542"/>
    </location>
</feature>
<reference evidence="7" key="1">
    <citation type="journal article" date="2014" name="Int. J. Syst. Evol. Microbiol.">
        <title>Complete genome of a new Firmicutes species belonging to the dominant human colonic microbiota ('Ruminococcus bicirculans') reveals two chromosomes and a selective capacity to utilize plant glucans.</title>
        <authorList>
            <consortium name="NISC Comparative Sequencing Program"/>
            <person name="Wegmann U."/>
            <person name="Louis P."/>
            <person name="Goesmann A."/>
            <person name="Henrissat B."/>
            <person name="Duncan S.H."/>
            <person name="Flint H.J."/>
        </authorList>
    </citation>
    <scope>NUCLEOTIDE SEQUENCE</scope>
    <source>
        <strain evidence="7">JCM 17590</strain>
    </source>
</reference>
<dbReference type="Pfam" id="PF01740">
    <property type="entry name" value="STAS"/>
    <property type="match status" value="1"/>
</dbReference>
<feature type="transmembrane region" description="Helical" evidence="5">
    <location>
        <begin position="66"/>
        <end position="85"/>
    </location>
</feature>
<keyword evidence="2 5" id="KW-0812">Transmembrane</keyword>
<dbReference type="PANTHER" id="PTHR11814">
    <property type="entry name" value="SULFATE TRANSPORTER"/>
    <property type="match status" value="1"/>
</dbReference>
<proteinExistence type="predicted"/>
<dbReference type="PROSITE" id="PS50801">
    <property type="entry name" value="STAS"/>
    <property type="match status" value="1"/>
</dbReference>
<dbReference type="InterPro" id="IPR002645">
    <property type="entry name" value="STAS_dom"/>
</dbReference>
<dbReference type="CDD" id="cd07042">
    <property type="entry name" value="STAS_SulP_like_sulfate_transporter"/>
    <property type="match status" value="1"/>
</dbReference>
<dbReference type="SUPFAM" id="SSF52091">
    <property type="entry name" value="SpoIIaa-like"/>
    <property type="match status" value="1"/>
</dbReference>
<evidence type="ECO:0000256" key="2">
    <source>
        <dbReference type="ARBA" id="ARBA00022692"/>
    </source>
</evidence>
<dbReference type="InterPro" id="IPR001902">
    <property type="entry name" value="SLC26A/SulP_fam"/>
</dbReference>
<evidence type="ECO:0000259" key="6">
    <source>
        <dbReference type="PROSITE" id="PS50801"/>
    </source>
</evidence>
<evidence type="ECO:0000313" key="8">
    <source>
        <dbReference type="Proteomes" id="UP001415169"/>
    </source>
</evidence>
<feature type="transmembrane region" description="Helical" evidence="5">
    <location>
        <begin position="168"/>
        <end position="193"/>
    </location>
</feature>
<dbReference type="RefSeq" id="WP_344789949.1">
    <property type="nucleotide sequence ID" value="NZ_BAABBV010000001.1"/>
</dbReference>
<dbReference type="EMBL" id="BAABBV010000001">
    <property type="protein sequence ID" value="GAA4154770.1"/>
    <property type="molecule type" value="Genomic_DNA"/>
</dbReference>
<evidence type="ECO:0000256" key="3">
    <source>
        <dbReference type="ARBA" id="ARBA00022989"/>
    </source>
</evidence>
<feature type="transmembrane region" description="Helical" evidence="5">
    <location>
        <begin position="245"/>
        <end position="265"/>
    </location>
</feature>
<feature type="transmembrane region" description="Helical" evidence="5">
    <location>
        <begin position="43"/>
        <end position="59"/>
    </location>
</feature>
<keyword evidence="8" id="KW-1185">Reference proteome</keyword>
<reference evidence="7" key="2">
    <citation type="submission" date="2023-12" db="EMBL/GenBank/DDBJ databases">
        <authorList>
            <person name="Sun Q."/>
            <person name="Inoue M."/>
        </authorList>
    </citation>
    <scope>NUCLEOTIDE SEQUENCE</scope>
    <source>
        <strain evidence="7">JCM 17590</strain>
    </source>
</reference>
<evidence type="ECO:0000256" key="4">
    <source>
        <dbReference type="ARBA" id="ARBA00023136"/>
    </source>
</evidence>
<feature type="transmembrane region" description="Helical" evidence="5">
    <location>
        <begin position="316"/>
        <end position="335"/>
    </location>
</feature>
<dbReference type="InterPro" id="IPR011547">
    <property type="entry name" value="SLC26A/SulP_dom"/>
</dbReference>
<dbReference type="Proteomes" id="UP001415169">
    <property type="component" value="Unassembled WGS sequence"/>
</dbReference>
<evidence type="ECO:0000313" key="7">
    <source>
        <dbReference type="EMBL" id="GAA4154770.1"/>
    </source>
</evidence>
<feature type="transmembrane region" description="Helical" evidence="5">
    <location>
        <begin position="341"/>
        <end position="358"/>
    </location>
</feature>
<feature type="transmembrane region" description="Helical" evidence="5">
    <location>
        <begin position="126"/>
        <end position="148"/>
    </location>
</feature>
<comment type="caution">
    <text evidence="7">The sequence shown here is derived from an EMBL/GenBank/DDBJ whole genome shotgun (WGS) entry which is preliminary data.</text>
</comment>
<keyword evidence="3 5" id="KW-1133">Transmembrane helix</keyword>
<gene>
    <name evidence="7" type="ORF">GCM10022286_02760</name>
</gene>
<dbReference type="Gene3D" id="3.30.750.24">
    <property type="entry name" value="STAS domain"/>
    <property type="match status" value="1"/>
</dbReference>
<comment type="subcellular location">
    <subcellularLocation>
        <location evidence="1">Membrane</location>
        <topology evidence="1">Multi-pass membrane protein</topology>
    </subcellularLocation>
</comment>
<protein>
    <submittedName>
        <fullName evidence="7">SulP family inorganic anion transporter</fullName>
    </submittedName>
</protein>
<organism evidence="7 8">
    <name type="scientific">Gryllotalpicola daejeonensis</name>
    <dbReference type="NCBI Taxonomy" id="993087"/>
    <lineage>
        <taxon>Bacteria</taxon>
        <taxon>Bacillati</taxon>
        <taxon>Actinomycetota</taxon>
        <taxon>Actinomycetes</taxon>
        <taxon>Micrococcales</taxon>
        <taxon>Microbacteriaceae</taxon>
        <taxon>Gryllotalpicola</taxon>
    </lineage>
</organism>